<feature type="chain" id="PRO_5045181556" evidence="8">
    <location>
        <begin position="18"/>
        <end position="812"/>
    </location>
</feature>
<keyword evidence="7" id="KW-0998">Cell outer membrane</keyword>
<dbReference type="InterPro" id="IPR036942">
    <property type="entry name" value="Beta-barrel_TonB_sf"/>
</dbReference>
<proteinExistence type="predicted"/>
<keyword evidence="4" id="KW-0812">Transmembrane</keyword>
<evidence type="ECO:0000256" key="3">
    <source>
        <dbReference type="ARBA" id="ARBA00022452"/>
    </source>
</evidence>
<feature type="signal peptide" evidence="8">
    <location>
        <begin position="1"/>
        <end position="17"/>
    </location>
</feature>
<evidence type="ECO:0000256" key="6">
    <source>
        <dbReference type="ARBA" id="ARBA00023136"/>
    </source>
</evidence>
<accession>A0ABW1ECZ8</accession>
<dbReference type="RefSeq" id="WP_263334323.1">
    <property type="nucleotide sequence ID" value="NZ_JAGSYH010000002.1"/>
</dbReference>
<dbReference type="Proteomes" id="UP001596091">
    <property type="component" value="Unassembled WGS sequence"/>
</dbReference>
<keyword evidence="10" id="KW-1185">Reference proteome</keyword>
<comment type="caution">
    <text evidence="9">The sequence shown here is derived from an EMBL/GenBank/DDBJ whole genome shotgun (WGS) entry which is preliminary data.</text>
</comment>
<sequence length="812" mass="89515">MKRYALILLLGSTPALCQFNTGELRLTVTDPSGHAVQAKVQLVSEASQYRYTFTTDSQGSLDARRLPYGIYQVQIQAPSFAEVSESIDIRSALPVDRSIHLQVAPVSQSVSVDASGTLIDPYRAGSVNEMGLQTIQNRVTSLPGRSIQDLVNSEPGWLYEGNAVLHPRGSEYQTQFVIDGIPLTDNRSPGFGPEIDADRLQSMTVYTAGIPAEYGLKMGGIVAVNTLRNEDPGFHGQLTLLGGSYATGGIDTQDQYTWKGNTLGISASGDMTGHYLNPVVPQNYTNNGTTGNFSLNYERQFTPQDHLTAIVRHELARYEIPNELVQQNGAYLPNSDNTVGCPNGPIGQEPGDCVFVPGGQLQTSDDFETMGSISYEHIFSPNAMGELRGMARDNSNDFYSNPNSWPVIATQHNDFKEIFFNGSVSIDRRNQEWKAGVESGAKFLNEDFSYVIPDCRDPSDEQCPINLGIIDAAATSFAFTGNRPDLEQSAYIQDAIRFRRWEIDAGLRWDHYQLLANQNAVSPRLAISRYFPSAGLKLHASYDRIFQTPSFENILLSSSPAAQALDTTVPILQLPLKPSHGSYYELGATKALFGKLRLDANMFRRDVNNYADDSQILSTGISFPISFDKAVLYGAEGKLEVQQWGKFSGFASYSYIVGNAWYPVTGGLFLGGDATDATSQLTGHFPDSQDQRNSVRDRIRYQVNSRLWIALGTDYNSGLPFEADLTPQQYATEYGQTVVNHLNFDRGRINPYFTQNASVSADLYKRENVSLRLQADGENLSNTLELIDFGGLFSGNAIGPGRQYNLRLVTTF</sequence>
<name>A0ABW1ECZ8_9BACT</name>
<evidence type="ECO:0000256" key="8">
    <source>
        <dbReference type="SAM" id="SignalP"/>
    </source>
</evidence>
<reference evidence="10" key="1">
    <citation type="journal article" date="2019" name="Int. J. Syst. Evol. Microbiol.">
        <title>The Global Catalogue of Microorganisms (GCM) 10K type strain sequencing project: providing services to taxonomists for standard genome sequencing and annotation.</title>
        <authorList>
            <consortium name="The Broad Institute Genomics Platform"/>
            <consortium name="The Broad Institute Genome Sequencing Center for Infectious Disease"/>
            <person name="Wu L."/>
            <person name="Ma J."/>
        </authorList>
    </citation>
    <scope>NUCLEOTIDE SEQUENCE [LARGE SCALE GENOMIC DNA]</scope>
    <source>
        <strain evidence="10">JCM 4087</strain>
    </source>
</reference>
<dbReference type="InterPro" id="IPR039426">
    <property type="entry name" value="TonB-dep_rcpt-like"/>
</dbReference>
<gene>
    <name evidence="9" type="ORF">ACFPT7_02455</name>
</gene>
<evidence type="ECO:0000256" key="7">
    <source>
        <dbReference type="ARBA" id="ARBA00023237"/>
    </source>
</evidence>
<dbReference type="PANTHER" id="PTHR30069">
    <property type="entry name" value="TONB-DEPENDENT OUTER MEMBRANE RECEPTOR"/>
    <property type="match status" value="1"/>
</dbReference>
<organism evidence="9 10">
    <name type="scientific">Acidicapsa dinghuensis</name>
    <dbReference type="NCBI Taxonomy" id="2218256"/>
    <lineage>
        <taxon>Bacteria</taxon>
        <taxon>Pseudomonadati</taxon>
        <taxon>Acidobacteriota</taxon>
        <taxon>Terriglobia</taxon>
        <taxon>Terriglobales</taxon>
        <taxon>Acidobacteriaceae</taxon>
        <taxon>Acidicapsa</taxon>
    </lineage>
</organism>
<dbReference type="SUPFAM" id="SSF49464">
    <property type="entry name" value="Carboxypeptidase regulatory domain-like"/>
    <property type="match status" value="1"/>
</dbReference>
<dbReference type="Gene3D" id="2.40.170.20">
    <property type="entry name" value="TonB-dependent receptor, beta-barrel domain"/>
    <property type="match status" value="1"/>
</dbReference>
<evidence type="ECO:0000313" key="10">
    <source>
        <dbReference type="Proteomes" id="UP001596091"/>
    </source>
</evidence>
<evidence type="ECO:0000256" key="5">
    <source>
        <dbReference type="ARBA" id="ARBA00022729"/>
    </source>
</evidence>
<dbReference type="InterPro" id="IPR008969">
    <property type="entry name" value="CarboxyPept-like_regulatory"/>
</dbReference>
<comment type="subcellular location">
    <subcellularLocation>
        <location evidence="1">Cell outer membrane</location>
        <topology evidence="1">Multi-pass membrane protein</topology>
    </subcellularLocation>
</comment>
<evidence type="ECO:0000256" key="1">
    <source>
        <dbReference type="ARBA" id="ARBA00004571"/>
    </source>
</evidence>
<dbReference type="Gene3D" id="2.60.40.1120">
    <property type="entry name" value="Carboxypeptidase-like, regulatory domain"/>
    <property type="match status" value="1"/>
</dbReference>
<dbReference type="Pfam" id="PF13620">
    <property type="entry name" value="CarboxypepD_reg"/>
    <property type="match status" value="1"/>
</dbReference>
<protein>
    <submittedName>
        <fullName evidence="9">Carboxypeptidase regulatory-like domain-containing protein</fullName>
    </submittedName>
</protein>
<dbReference type="EMBL" id="JBHSPH010000001">
    <property type="protein sequence ID" value="MFC5861147.1"/>
    <property type="molecule type" value="Genomic_DNA"/>
</dbReference>
<evidence type="ECO:0000313" key="9">
    <source>
        <dbReference type="EMBL" id="MFC5861147.1"/>
    </source>
</evidence>
<dbReference type="SUPFAM" id="SSF56935">
    <property type="entry name" value="Porins"/>
    <property type="match status" value="1"/>
</dbReference>
<keyword evidence="6" id="KW-0472">Membrane</keyword>
<evidence type="ECO:0000256" key="2">
    <source>
        <dbReference type="ARBA" id="ARBA00022448"/>
    </source>
</evidence>
<keyword evidence="2" id="KW-0813">Transport</keyword>
<dbReference type="PANTHER" id="PTHR30069:SF29">
    <property type="entry name" value="HEMOGLOBIN AND HEMOGLOBIN-HAPTOGLOBIN-BINDING PROTEIN 1-RELATED"/>
    <property type="match status" value="1"/>
</dbReference>
<keyword evidence="5 8" id="KW-0732">Signal</keyword>
<keyword evidence="3" id="KW-1134">Transmembrane beta strand</keyword>
<evidence type="ECO:0000256" key="4">
    <source>
        <dbReference type="ARBA" id="ARBA00022692"/>
    </source>
</evidence>